<evidence type="ECO:0000256" key="3">
    <source>
        <dbReference type="ARBA" id="ARBA00012239"/>
    </source>
</evidence>
<evidence type="ECO:0000313" key="13">
    <source>
        <dbReference type="Proteomes" id="UP000574133"/>
    </source>
</evidence>
<evidence type="ECO:0000256" key="7">
    <source>
        <dbReference type="ARBA" id="ARBA00023004"/>
    </source>
</evidence>
<dbReference type="InterPro" id="IPR015422">
    <property type="entry name" value="PyrdxlP-dep_Trfase_small"/>
</dbReference>
<dbReference type="PANTHER" id="PTHR11601:SF34">
    <property type="entry name" value="CYSTEINE DESULFURASE"/>
    <property type="match status" value="1"/>
</dbReference>
<dbReference type="InterPro" id="IPR020578">
    <property type="entry name" value="Aminotrans_V_PyrdxlP_BS"/>
</dbReference>
<keyword evidence="7" id="KW-0408">Iron</keyword>
<dbReference type="FunFam" id="3.40.640.10:FF:000084">
    <property type="entry name" value="IscS-like cysteine desulfurase"/>
    <property type="match status" value="1"/>
</dbReference>
<evidence type="ECO:0000259" key="11">
    <source>
        <dbReference type="Pfam" id="PF00266"/>
    </source>
</evidence>
<evidence type="ECO:0000256" key="1">
    <source>
        <dbReference type="ARBA" id="ARBA00001933"/>
    </source>
</evidence>
<evidence type="ECO:0000256" key="8">
    <source>
        <dbReference type="ARBA" id="ARBA00023014"/>
    </source>
</evidence>
<dbReference type="InterPro" id="IPR015424">
    <property type="entry name" value="PyrdxlP-dep_Trfase"/>
</dbReference>
<sequence>MSNDLIYFDHSATTPMHPEAIAAYAEAASQGPSNPSSLHAAGRAARGRIIAARDKLAAILRCDPAELVFTGGGTESDNAALYGAARAQRARDPKRTRIVTTAVEHHAVLHACEKLEEDGFELYVLPVDNAGRVSVDDADKAIGETTAVVSVMAANNEVGTLQPVGAIGRIARERGAVMHVDAVQAFGYETLDLREMPVDLLSLSAHKVNGPQGVGALFIRKGAPFEATQRGGSQERGRRAGTENVAGIAAFVRAAELAAEEREERRAHVRAMREALLDGLAEQLGADAFAVNGAEEESMRVPHILNVSFLGLSNETMLMNLDLAGVAASAGSACTAGSLQPSHVLTAMGLAEERCRSAIRFSFGLGNNIAEAEKTAKIIATIAKRLRNR</sequence>
<dbReference type="PANTHER" id="PTHR11601">
    <property type="entry name" value="CYSTEINE DESULFURYLASE FAMILY MEMBER"/>
    <property type="match status" value="1"/>
</dbReference>
<accession>A0A841T7D2</accession>
<gene>
    <name evidence="12" type="ORF">H4Q31_00760</name>
</gene>
<keyword evidence="8" id="KW-0411">Iron-sulfur</keyword>
<dbReference type="Proteomes" id="UP000574133">
    <property type="component" value="Unassembled WGS sequence"/>
</dbReference>
<evidence type="ECO:0000313" key="12">
    <source>
        <dbReference type="EMBL" id="MBB6675855.1"/>
    </source>
</evidence>
<name>A0A841T7D2_9BACL</name>
<dbReference type="GO" id="GO:0051536">
    <property type="term" value="F:iron-sulfur cluster binding"/>
    <property type="evidence" value="ECO:0007669"/>
    <property type="project" value="UniProtKB-KW"/>
</dbReference>
<keyword evidence="13" id="KW-1185">Reference proteome</keyword>
<comment type="cofactor">
    <cofactor evidence="1 10">
        <name>pyridoxal 5'-phosphate</name>
        <dbReference type="ChEBI" id="CHEBI:597326"/>
    </cofactor>
</comment>
<evidence type="ECO:0000256" key="6">
    <source>
        <dbReference type="ARBA" id="ARBA00022898"/>
    </source>
</evidence>
<dbReference type="RefSeq" id="WP_185177159.1">
    <property type="nucleotide sequence ID" value="NZ_CBCSEP010000025.1"/>
</dbReference>
<evidence type="ECO:0000256" key="4">
    <source>
        <dbReference type="ARBA" id="ARBA00022679"/>
    </source>
</evidence>
<feature type="domain" description="Aminotransferase class V" evidence="11">
    <location>
        <begin position="6"/>
        <end position="373"/>
    </location>
</feature>
<dbReference type="GO" id="GO:0046872">
    <property type="term" value="F:metal ion binding"/>
    <property type="evidence" value="ECO:0007669"/>
    <property type="project" value="UniProtKB-KW"/>
</dbReference>
<comment type="similarity">
    <text evidence="2">Belongs to the class-V pyridoxal-phosphate-dependent aminotransferase family. NifS/IscS subfamily.</text>
</comment>
<evidence type="ECO:0000256" key="2">
    <source>
        <dbReference type="ARBA" id="ARBA00006490"/>
    </source>
</evidence>
<dbReference type="EMBL" id="JACJVN010000005">
    <property type="protein sequence ID" value="MBB6675855.1"/>
    <property type="molecule type" value="Genomic_DNA"/>
</dbReference>
<dbReference type="SUPFAM" id="SSF53383">
    <property type="entry name" value="PLP-dependent transferases"/>
    <property type="match status" value="1"/>
</dbReference>
<dbReference type="Gene3D" id="3.90.1150.10">
    <property type="entry name" value="Aspartate Aminotransferase, domain 1"/>
    <property type="match status" value="1"/>
</dbReference>
<evidence type="ECO:0000256" key="5">
    <source>
        <dbReference type="ARBA" id="ARBA00022723"/>
    </source>
</evidence>
<dbReference type="Gene3D" id="3.40.640.10">
    <property type="entry name" value="Type I PLP-dependent aspartate aminotransferase-like (Major domain)"/>
    <property type="match status" value="1"/>
</dbReference>
<evidence type="ECO:0000256" key="9">
    <source>
        <dbReference type="ARBA" id="ARBA00050776"/>
    </source>
</evidence>
<dbReference type="InterPro" id="IPR015421">
    <property type="entry name" value="PyrdxlP-dep_Trfase_major"/>
</dbReference>
<keyword evidence="6" id="KW-0663">Pyridoxal phosphate</keyword>
<dbReference type="PIRSF" id="PIRSF005572">
    <property type="entry name" value="NifS"/>
    <property type="match status" value="1"/>
</dbReference>
<evidence type="ECO:0000256" key="10">
    <source>
        <dbReference type="RuleBase" id="RU004504"/>
    </source>
</evidence>
<organism evidence="12 13">
    <name type="scientific">Cohnella lubricantis</name>
    <dbReference type="NCBI Taxonomy" id="2163172"/>
    <lineage>
        <taxon>Bacteria</taxon>
        <taxon>Bacillati</taxon>
        <taxon>Bacillota</taxon>
        <taxon>Bacilli</taxon>
        <taxon>Bacillales</taxon>
        <taxon>Paenibacillaceae</taxon>
        <taxon>Cohnella</taxon>
    </lineage>
</organism>
<dbReference type="EC" id="2.8.1.7" evidence="3"/>
<dbReference type="GO" id="GO:0031071">
    <property type="term" value="F:cysteine desulfurase activity"/>
    <property type="evidence" value="ECO:0007669"/>
    <property type="project" value="UniProtKB-EC"/>
</dbReference>
<proteinExistence type="inferred from homology"/>
<keyword evidence="5" id="KW-0479">Metal-binding</keyword>
<dbReference type="PROSITE" id="PS00595">
    <property type="entry name" value="AA_TRANSFER_CLASS_5"/>
    <property type="match status" value="1"/>
</dbReference>
<dbReference type="InterPro" id="IPR000192">
    <property type="entry name" value="Aminotrans_V_dom"/>
</dbReference>
<comment type="catalytic activity">
    <reaction evidence="9">
        <text>(sulfur carrier)-H + L-cysteine = (sulfur carrier)-SH + L-alanine</text>
        <dbReference type="Rhea" id="RHEA:43892"/>
        <dbReference type="Rhea" id="RHEA-COMP:14737"/>
        <dbReference type="Rhea" id="RHEA-COMP:14739"/>
        <dbReference type="ChEBI" id="CHEBI:29917"/>
        <dbReference type="ChEBI" id="CHEBI:35235"/>
        <dbReference type="ChEBI" id="CHEBI:57972"/>
        <dbReference type="ChEBI" id="CHEBI:64428"/>
        <dbReference type="EC" id="2.8.1.7"/>
    </reaction>
</comment>
<comment type="caution">
    <text evidence="12">The sequence shown here is derived from an EMBL/GenBank/DDBJ whole genome shotgun (WGS) entry which is preliminary data.</text>
</comment>
<protein>
    <recommendedName>
        <fullName evidence="3">cysteine desulfurase</fullName>
        <ecNumber evidence="3">2.8.1.7</ecNumber>
    </recommendedName>
</protein>
<dbReference type="InterPro" id="IPR016454">
    <property type="entry name" value="Cysteine_dSase"/>
</dbReference>
<dbReference type="AlphaFoldDB" id="A0A841T7D2"/>
<dbReference type="Gene3D" id="1.10.260.50">
    <property type="match status" value="1"/>
</dbReference>
<reference evidence="12 13" key="1">
    <citation type="submission" date="2020-08" db="EMBL/GenBank/DDBJ databases">
        <title>Cohnella phylogeny.</title>
        <authorList>
            <person name="Dunlap C."/>
        </authorList>
    </citation>
    <scope>NUCLEOTIDE SEQUENCE [LARGE SCALE GENOMIC DNA]</scope>
    <source>
        <strain evidence="12 13">DSM 103658</strain>
    </source>
</reference>
<keyword evidence="4" id="KW-0808">Transferase</keyword>
<dbReference type="Pfam" id="PF00266">
    <property type="entry name" value="Aminotran_5"/>
    <property type="match status" value="1"/>
</dbReference>